<dbReference type="AlphaFoldDB" id="A0A2N6QF68"/>
<dbReference type="EMBL" id="UATH01000001">
    <property type="protein sequence ID" value="SPY08284.1"/>
    <property type="molecule type" value="Genomic_DNA"/>
</dbReference>
<proteinExistence type="predicted"/>
<dbReference type="Proteomes" id="UP000250242">
    <property type="component" value="Unassembled WGS sequence"/>
</dbReference>
<dbReference type="CDD" id="cd00093">
    <property type="entry name" value="HTH_XRE"/>
    <property type="match status" value="1"/>
</dbReference>
<evidence type="ECO:0000313" key="1">
    <source>
        <dbReference type="EMBL" id="SPY08284.1"/>
    </source>
</evidence>
<dbReference type="PROSITE" id="PS50943">
    <property type="entry name" value="HTH_CROC1"/>
    <property type="match status" value="1"/>
</dbReference>
<organism evidence="1 2">
    <name type="scientific">Oligella urethralis</name>
    <dbReference type="NCBI Taxonomy" id="90245"/>
    <lineage>
        <taxon>Bacteria</taxon>
        <taxon>Pseudomonadati</taxon>
        <taxon>Pseudomonadota</taxon>
        <taxon>Betaproteobacteria</taxon>
        <taxon>Burkholderiales</taxon>
        <taxon>Alcaligenaceae</taxon>
        <taxon>Oligella</taxon>
    </lineage>
</organism>
<dbReference type="RefSeq" id="WP_048769330.1">
    <property type="nucleotide sequence ID" value="NZ_JAUUOW010000052.1"/>
</dbReference>
<dbReference type="SUPFAM" id="SSF47413">
    <property type="entry name" value="lambda repressor-like DNA-binding domains"/>
    <property type="match status" value="1"/>
</dbReference>
<name>A0A2N6QF68_9BURK</name>
<dbReference type="InterPro" id="IPR010982">
    <property type="entry name" value="Lambda_DNA-bd_dom_sf"/>
</dbReference>
<dbReference type="InterPro" id="IPR001387">
    <property type="entry name" value="Cro/C1-type_HTH"/>
</dbReference>
<sequence length="117" mass="13455">MNELKDWIRSARTYAKLTQDRLGEYLGKSKGNISQWESGAHEPSYRDLIKIIHITGYPELPPGITPPCQAKQTKCFSNVDWEKIINLTERDMIRLETGLELVAKDLNLDILKENNKV</sequence>
<accession>A0A2N6QF68</accession>
<dbReference type="Gene3D" id="1.10.260.40">
    <property type="entry name" value="lambda repressor-like DNA-binding domains"/>
    <property type="match status" value="1"/>
</dbReference>
<dbReference type="GO" id="GO:0003677">
    <property type="term" value="F:DNA binding"/>
    <property type="evidence" value="ECO:0007669"/>
    <property type="project" value="InterPro"/>
</dbReference>
<dbReference type="STRING" id="90245.GCA_001056285_01931"/>
<dbReference type="SMART" id="SM00530">
    <property type="entry name" value="HTH_XRE"/>
    <property type="match status" value="1"/>
</dbReference>
<dbReference type="Pfam" id="PF01381">
    <property type="entry name" value="HTH_3"/>
    <property type="match status" value="1"/>
</dbReference>
<gene>
    <name evidence="1" type="ORF">NCTC11009_01510</name>
</gene>
<evidence type="ECO:0000313" key="2">
    <source>
        <dbReference type="Proteomes" id="UP000250242"/>
    </source>
</evidence>
<reference evidence="1 2" key="1">
    <citation type="submission" date="2018-06" db="EMBL/GenBank/DDBJ databases">
        <authorList>
            <consortium name="Pathogen Informatics"/>
            <person name="Doyle S."/>
        </authorList>
    </citation>
    <scope>NUCLEOTIDE SEQUENCE [LARGE SCALE GENOMIC DNA]</scope>
    <source>
        <strain evidence="1 2">NCTC11009</strain>
    </source>
</reference>
<protein>
    <submittedName>
        <fullName evidence="1">Helix-turn-helix</fullName>
    </submittedName>
</protein>